<gene>
    <name evidence="1" type="ORF">BLA29_010541</name>
</gene>
<protein>
    <submittedName>
        <fullName evidence="1">Uncharacterized protein</fullName>
    </submittedName>
</protein>
<keyword evidence="2" id="KW-1185">Reference proteome</keyword>
<comment type="caution">
    <text evidence="1">The sequence shown here is derived from an EMBL/GenBank/DDBJ whole genome shotgun (WGS) entry which is preliminary data.</text>
</comment>
<reference evidence="1 2" key="1">
    <citation type="submission" date="2017-03" db="EMBL/GenBank/DDBJ databases">
        <title>Genome Survey of Euroglyphus maynei.</title>
        <authorList>
            <person name="Arlian L.G."/>
            <person name="Morgan M.S."/>
            <person name="Rider S.D."/>
        </authorList>
    </citation>
    <scope>NUCLEOTIDE SEQUENCE [LARGE SCALE GENOMIC DNA]</scope>
    <source>
        <strain evidence="1">Arlian Lab</strain>
        <tissue evidence="1">Whole body</tissue>
    </source>
</reference>
<name>A0A1Y3BBX2_EURMA</name>
<accession>A0A1Y3BBX2</accession>
<sequence length="107" mass="12205">MLLIELKQLECLALIICGSPSSDDYITSIVKTIKICKSLDFLPNLKHCAISLADNIISNPFNVGFMLRVDELHLNNVTIDYNLYYYDKILDSCKNTQLHLKNLTIKN</sequence>
<dbReference type="AlphaFoldDB" id="A0A1Y3BBX2"/>
<dbReference type="EMBL" id="MUJZ01028187">
    <property type="protein sequence ID" value="OTF78372.1"/>
    <property type="molecule type" value="Genomic_DNA"/>
</dbReference>
<dbReference type="Proteomes" id="UP000194236">
    <property type="component" value="Unassembled WGS sequence"/>
</dbReference>
<dbReference type="OrthoDB" id="6504514at2759"/>
<proteinExistence type="predicted"/>
<organism evidence="1 2">
    <name type="scientific">Euroglyphus maynei</name>
    <name type="common">Mayne's house dust mite</name>
    <dbReference type="NCBI Taxonomy" id="6958"/>
    <lineage>
        <taxon>Eukaryota</taxon>
        <taxon>Metazoa</taxon>
        <taxon>Ecdysozoa</taxon>
        <taxon>Arthropoda</taxon>
        <taxon>Chelicerata</taxon>
        <taxon>Arachnida</taxon>
        <taxon>Acari</taxon>
        <taxon>Acariformes</taxon>
        <taxon>Sarcoptiformes</taxon>
        <taxon>Astigmata</taxon>
        <taxon>Psoroptidia</taxon>
        <taxon>Analgoidea</taxon>
        <taxon>Pyroglyphidae</taxon>
        <taxon>Pyroglyphinae</taxon>
        <taxon>Euroglyphus</taxon>
    </lineage>
</organism>
<evidence type="ECO:0000313" key="2">
    <source>
        <dbReference type="Proteomes" id="UP000194236"/>
    </source>
</evidence>
<evidence type="ECO:0000313" key="1">
    <source>
        <dbReference type="EMBL" id="OTF78372.1"/>
    </source>
</evidence>
<feature type="non-terminal residue" evidence="1">
    <location>
        <position position="107"/>
    </location>
</feature>